<sequence>MTVEHIYIARHGYRMNWVTDDWKSVTGLPRDPTLADFGVEQAKELAQHFLSLPEDQRPTAIFSSPYYRCLETAKPSAEALNLPLYVEHGLSEWYSPAAPGTGLHPRPASASALRAHFPEIDDSWESIYYPSRKGEDIPAVHDRSRELMRALVPAVEERFGGKHKRILLVTHAATVIALTRELVGDRGLPLRVGCCTLTVLQRPQGVRDAVGSWHPKKLADGGHLKDGVTREWGFDNCVIIDGKVVDHHGEPVSGNEVDHPVGLQVHLLPATVQARM</sequence>
<dbReference type="AlphaFoldDB" id="A0A371DTT2"/>
<gene>
    <name evidence="1" type="ORF">OH76DRAFT_579797</name>
</gene>
<dbReference type="STRING" id="139420.A0A371DTT2"/>
<dbReference type="InterPro" id="IPR029033">
    <property type="entry name" value="His_PPase_superfam"/>
</dbReference>
<dbReference type="InterPro" id="IPR051710">
    <property type="entry name" value="Phosphatase_SH3-domain"/>
</dbReference>
<dbReference type="EMBL" id="KZ857381">
    <property type="protein sequence ID" value="RDX55908.1"/>
    <property type="molecule type" value="Genomic_DNA"/>
</dbReference>
<dbReference type="CDD" id="cd07067">
    <property type="entry name" value="HP_PGM_like"/>
    <property type="match status" value="1"/>
</dbReference>
<evidence type="ECO:0000313" key="2">
    <source>
        <dbReference type="Proteomes" id="UP000256964"/>
    </source>
</evidence>
<dbReference type="PANTHER" id="PTHR16469:SF51">
    <property type="entry name" value="TRANSCRIPTION FACTOR TAU 55 KDA SUBUNIT"/>
    <property type="match status" value="1"/>
</dbReference>
<dbReference type="InterPro" id="IPR013078">
    <property type="entry name" value="His_Pase_superF_clade-1"/>
</dbReference>
<keyword evidence="2" id="KW-1185">Reference proteome</keyword>
<reference evidence="1 2" key="1">
    <citation type="journal article" date="2018" name="Biotechnol. Biofuels">
        <title>Integrative visual omics of the white-rot fungus Polyporus brumalis exposes the biotechnological potential of its oxidative enzymes for delignifying raw plant biomass.</title>
        <authorList>
            <person name="Miyauchi S."/>
            <person name="Rancon A."/>
            <person name="Drula E."/>
            <person name="Hage H."/>
            <person name="Chaduli D."/>
            <person name="Favel A."/>
            <person name="Grisel S."/>
            <person name="Henrissat B."/>
            <person name="Herpoel-Gimbert I."/>
            <person name="Ruiz-Duenas F.J."/>
            <person name="Chevret D."/>
            <person name="Hainaut M."/>
            <person name="Lin J."/>
            <person name="Wang M."/>
            <person name="Pangilinan J."/>
            <person name="Lipzen A."/>
            <person name="Lesage-Meessen L."/>
            <person name="Navarro D."/>
            <person name="Riley R."/>
            <person name="Grigoriev I.V."/>
            <person name="Zhou S."/>
            <person name="Raouche S."/>
            <person name="Rosso M.N."/>
        </authorList>
    </citation>
    <scope>NUCLEOTIDE SEQUENCE [LARGE SCALE GENOMIC DNA]</scope>
    <source>
        <strain evidence="1 2">BRFM 1820</strain>
    </source>
</reference>
<protein>
    <submittedName>
        <fullName evidence="1">Phosphoglycerate mutase-like protein</fullName>
    </submittedName>
</protein>
<dbReference type="Pfam" id="PF00300">
    <property type="entry name" value="His_Phos_1"/>
    <property type="match status" value="1"/>
</dbReference>
<dbReference type="SMART" id="SM00855">
    <property type="entry name" value="PGAM"/>
    <property type="match status" value="1"/>
</dbReference>
<dbReference type="OrthoDB" id="414418at2759"/>
<name>A0A371DTT2_9APHY</name>
<dbReference type="PANTHER" id="PTHR16469">
    <property type="entry name" value="UBIQUITIN-ASSOCIATED AND SH3 DOMAIN-CONTAINING BA-RELATED"/>
    <property type="match status" value="1"/>
</dbReference>
<dbReference type="Gene3D" id="3.40.50.1240">
    <property type="entry name" value="Phosphoglycerate mutase-like"/>
    <property type="match status" value="1"/>
</dbReference>
<dbReference type="SUPFAM" id="SSF53254">
    <property type="entry name" value="Phosphoglycerate mutase-like"/>
    <property type="match status" value="1"/>
</dbReference>
<dbReference type="Proteomes" id="UP000256964">
    <property type="component" value="Unassembled WGS sequence"/>
</dbReference>
<evidence type="ECO:0000313" key="1">
    <source>
        <dbReference type="EMBL" id="RDX55908.1"/>
    </source>
</evidence>
<organism evidence="1 2">
    <name type="scientific">Lentinus brumalis</name>
    <dbReference type="NCBI Taxonomy" id="2498619"/>
    <lineage>
        <taxon>Eukaryota</taxon>
        <taxon>Fungi</taxon>
        <taxon>Dikarya</taxon>
        <taxon>Basidiomycota</taxon>
        <taxon>Agaricomycotina</taxon>
        <taxon>Agaricomycetes</taxon>
        <taxon>Polyporales</taxon>
        <taxon>Polyporaceae</taxon>
        <taxon>Lentinus</taxon>
    </lineage>
</organism>
<accession>A0A371DTT2</accession>
<proteinExistence type="predicted"/>